<evidence type="ECO:0000313" key="2">
    <source>
        <dbReference type="Proteomes" id="UP000675881"/>
    </source>
</evidence>
<protein>
    <submittedName>
        <fullName evidence="1">(salmon louse) hypothetical protein</fullName>
    </submittedName>
</protein>
<gene>
    <name evidence="1" type="ORF">LSAA_9957</name>
</gene>
<dbReference type="AlphaFoldDB" id="A0A7R8CXG2"/>
<evidence type="ECO:0000313" key="1">
    <source>
        <dbReference type="EMBL" id="CAF2960620.1"/>
    </source>
</evidence>
<keyword evidence="2" id="KW-1185">Reference proteome</keyword>
<organism evidence="1 2">
    <name type="scientific">Lepeophtheirus salmonis</name>
    <name type="common">Salmon louse</name>
    <name type="synonym">Caligus salmonis</name>
    <dbReference type="NCBI Taxonomy" id="72036"/>
    <lineage>
        <taxon>Eukaryota</taxon>
        <taxon>Metazoa</taxon>
        <taxon>Ecdysozoa</taxon>
        <taxon>Arthropoda</taxon>
        <taxon>Crustacea</taxon>
        <taxon>Multicrustacea</taxon>
        <taxon>Hexanauplia</taxon>
        <taxon>Copepoda</taxon>
        <taxon>Siphonostomatoida</taxon>
        <taxon>Caligidae</taxon>
        <taxon>Lepeophtheirus</taxon>
    </lineage>
</organism>
<dbReference type="Proteomes" id="UP000675881">
    <property type="component" value="Chromosome 5"/>
</dbReference>
<reference evidence="1" key="1">
    <citation type="submission" date="2021-02" db="EMBL/GenBank/DDBJ databases">
        <authorList>
            <person name="Bekaert M."/>
        </authorList>
    </citation>
    <scope>NUCLEOTIDE SEQUENCE</scope>
    <source>
        <strain evidence="1">IoA-00</strain>
    </source>
</reference>
<dbReference type="EMBL" id="HG994584">
    <property type="protein sequence ID" value="CAF2960620.1"/>
    <property type="molecule type" value="Genomic_DNA"/>
</dbReference>
<name>A0A7R8CXG2_LEPSM</name>
<accession>A0A7R8CXG2</accession>
<sequence>MALEWNSSQKVKKKQNWLHENLDDFKENKMLAQSPLNLNPLEYGVYGTIEKNLGSYASANALKKLILKKVLDLVEEEGIDEPLDFMIFGSDEGDEVTDIDDED</sequence>
<proteinExistence type="predicted"/>